<evidence type="ECO:0000259" key="2">
    <source>
        <dbReference type="SMART" id="SM00382"/>
    </source>
</evidence>
<dbReference type="KEGG" id="pfy:PFICI_05375"/>
<dbReference type="GeneID" id="19270388"/>
<feature type="compositionally biased region" description="Basic and acidic residues" evidence="1">
    <location>
        <begin position="429"/>
        <end position="447"/>
    </location>
</feature>
<feature type="region of interest" description="Disordered" evidence="1">
    <location>
        <begin position="1"/>
        <end position="107"/>
    </location>
</feature>
<feature type="region of interest" description="Disordered" evidence="1">
    <location>
        <begin position="126"/>
        <end position="274"/>
    </location>
</feature>
<dbReference type="InterPro" id="IPR054289">
    <property type="entry name" value="DUF7025"/>
</dbReference>
<feature type="compositionally biased region" description="Basic and acidic residues" evidence="1">
    <location>
        <begin position="183"/>
        <end position="194"/>
    </location>
</feature>
<dbReference type="Proteomes" id="UP000030651">
    <property type="component" value="Unassembled WGS sequence"/>
</dbReference>
<dbReference type="HOGENOM" id="CLU_269371_0_0_1"/>
<dbReference type="SMART" id="SM00382">
    <property type="entry name" value="AAA"/>
    <property type="match status" value="1"/>
</dbReference>
<feature type="region of interest" description="Disordered" evidence="1">
    <location>
        <begin position="1128"/>
        <end position="1214"/>
    </location>
</feature>
<dbReference type="InterPro" id="IPR056599">
    <property type="entry name" value="AAA_lid_fung"/>
</dbReference>
<accession>W3XBU7</accession>
<dbReference type="Pfam" id="PF23232">
    <property type="entry name" value="AAA_lid_13"/>
    <property type="match status" value="1"/>
</dbReference>
<dbReference type="SUPFAM" id="SSF52540">
    <property type="entry name" value="P-loop containing nucleoside triphosphate hydrolases"/>
    <property type="match status" value="1"/>
</dbReference>
<dbReference type="Pfam" id="PF22942">
    <property type="entry name" value="DUF7025"/>
    <property type="match status" value="1"/>
</dbReference>
<dbReference type="RefSeq" id="XP_007832147.1">
    <property type="nucleotide sequence ID" value="XM_007833956.1"/>
</dbReference>
<dbReference type="AlphaFoldDB" id="W3XBU7"/>
<dbReference type="InParanoid" id="W3XBU7"/>
<dbReference type="InterPro" id="IPR003959">
    <property type="entry name" value="ATPase_AAA_core"/>
</dbReference>
<feature type="compositionally biased region" description="Acidic residues" evidence="1">
    <location>
        <begin position="241"/>
        <end position="268"/>
    </location>
</feature>
<dbReference type="GO" id="GO:0016887">
    <property type="term" value="F:ATP hydrolysis activity"/>
    <property type="evidence" value="ECO:0007669"/>
    <property type="project" value="InterPro"/>
</dbReference>
<feature type="compositionally biased region" description="Low complexity" evidence="1">
    <location>
        <begin position="22"/>
        <end position="32"/>
    </location>
</feature>
<feature type="compositionally biased region" description="Basic and acidic residues" evidence="1">
    <location>
        <begin position="1190"/>
        <end position="1203"/>
    </location>
</feature>
<sequence length="1214" mass="136294">MDKKKKKKTKLRKKGSDRDSDSSSTSSGSSVGPPIDGLPYSENVKDWHDRHNAEKHEKRKRTRGSRAERRRRSQRSRSTSTATSLTLSGSEVEALERLEENKTTSTALKKLWKNMKYLQEKIQKLEDALTDSESDVSERQSRRRKKNAKQEPELPREKEVGNESKEEKVKSGEEATTSVSAKDNLDPESSKDDAETQASAERQKEGVDELDDAKASKESDKPHGSVTSEGKEGKEKSSSGVEDDEKASDGDDEDSSDEDEHDSAESSEEDSHSTAFELKSQFFYQKDVDELNRFYDDKIEPFIRVRWDDINDGAAPENSESAGQKGKVVAGEIDILQICIESPVFKSLIIHTGGLTMASPSGPPQPPEPPGPGLIDVKDLRRTRRHRPRADDTLSFYRPFRWLIQNRELLEEKMKKYKDDGLKTTTSKESLKASQKAEHSTSEREFNGDGGGLEMNLGAQIKFLLDFMDEHLAEPLQKYRNARAGDLKTIGFEDLWMLYKPGDIIYCQQRTALPTATVPPAPSDVSRNGTRKPPGVPAPVIYRQGFGRDTPQAYKIISVVGGRRYASPIGPRGRMANTHVPLKLICYFLDIGGYRFDVVTDTFTFRPFDTEMVITDLDAYPLAYASSGDIHGEEGMRKFLAARGKSFVEVCEASHKLYAGAAWIDSHNNKEEIDTPVIVDFALAYQNIPSWRPPFCVPYLDFYNSTAKSARAESLEMTMSSRTNRTVDWYYHHQSLLISRARAAITETVQGYPIVGTVASDPAIPELITAMEANEDILLLPGLAYAFALRDRKWVALDLTLLQDTQYEDGWKDLILPAGHKEMVRAVVENHAAGSRATGGMKKNSAEVDIVRGKGMLLPAKIAIDQTLISPKSGKGCIILLHGEPGVGKTSTAECVAAFTKRPLFPITCGDIGYEPDEVERNLQKHFTLAHKWGCVMLLDEADVFLAKRSRDDIKRNGLVSVFLRILEYYAGILFLTTNRVGSFDDAFRSRLHLTLYYPKLDRKQTQQIFEMNIRRVRELNSKRELAGQRSIQVQDEKILKFARKHFETLSWNGRQIRNAFQTAIALAEFDVRDDGEGEGERQAVMGKKQFKTIAHASIQFDSYLWHTHGGADQAAKARREQVRWDYEVEGRPDRKPDLIDSSSDLSSDSSSSSSDSSSESSESSADGADSTDSGEERRRKRKKKKGKGKDKDKKSKKSENRSKKSRSKKDKHN</sequence>
<feature type="region of interest" description="Disordered" evidence="1">
    <location>
        <begin position="517"/>
        <end position="537"/>
    </location>
</feature>
<feature type="compositionally biased region" description="Low complexity" evidence="1">
    <location>
        <begin position="1141"/>
        <end position="1172"/>
    </location>
</feature>
<feature type="region of interest" description="Disordered" evidence="1">
    <location>
        <begin position="426"/>
        <end position="451"/>
    </location>
</feature>
<feature type="compositionally biased region" description="Pro residues" evidence="1">
    <location>
        <begin position="361"/>
        <end position="372"/>
    </location>
</feature>
<dbReference type="eggNOG" id="KOG0742">
    <property type="taxonomic scope" value="Eukaryota"/>
</dbReference>
<feature type="compositionally biased region" description="Low complexity" evidence="1">
    <location>
        <begin position="76"/>
        <end position="91"/>
    </location>
</feature>
<feature type="domain" description="AAA+ ATPase" evidence="2">
    <location>
        <begin position="875"/>
        <end position="1002"/>
    </location>
</feature>
<feature type="compositionally biased region" description="Basic residues" evidence="1">
    <location>
        <begin position="1204"/>
        <end position="1214"/>
    </location>
</feature>
<dbReference type="PANTHER" id="PTHR46411:SF2">
    <property type="entry name" value="AAA+ ATPASE DOMAIN-CONTAINING PROTEIN"/>
    <property type="match status" value="1"/>
</dbReference>
<dbReference type="Pfam" id="PF00004">
    <property type="entry name" value="AAA"/>
    <property type="match status" value="1"/>
</dbReference>
<feature type="compositionally biased region" description="Basic and acidic residues" evidence="1">
    <location>
        <begin position="1128"/>
        <end position="1139"/>
    </location>
</feature>
<feature type="compositionally biased region" description="Basic residues" evidence="1">
    <location>
        <begin position="57"/>
        <end position="75"/>
    </location>
</feature>
<feature type="compositionally biased region" description="Basic and acidic residues" evidence="1">
    <location>
        <begin position="148"/>
        <end position="173"/>
    </location>
</feature>
<name>W3XBU7_PESFW</name>
<dbReference type="Gene3D" id="3.40.50.300">
    <property type="entry name" value="P-loop containing nucleotide triphosphate hydrolases"/>
    <property type="match status" value="1"/>
</dbReference>
<feature type="compositionally biased region" description="Basic residues" evidence="1">
    <location>
        <begin position="1179"/>
        <end position="1189"/>
    </location>
</feature>
<feature type="compositionally biased region" description="Basic residues" evidence="1">
    <location>
        <begin position="1"/>
        <end position="13"/>
    </location>
</feature>
<dbReference type="OrthoDB" id="10042665at2759"/>
<gene>
    <name evidence="3" type="ORF">PFICI_05375</name>
</gene>
<evidence type="ECO:0000313" key="3">
    <source>
        <dbReference type="EMBL" id="ETS83499.1"/>
    </source>
</evidence>
<feature type="compositionally biased region" description="Basic and acidic residues" evidence="1">
    <location>
        <begin position="43"/>
        <end position="56"/>
    </location>
</feature>
<dbReference type="InterPro" id="IPR003593">
    <property type="entry name" value="AAA+_ATPase"/>
</dbReference>
<dbReference type="CDD" id="cd19481">
    <property type="entry name" value="RecA-like_protease"/>
    <property type="match status" value="1"/>
</dbReference>
<reference evidence="4" key="1">
    <citation type="journal article" date="2015" name="BMC Genomics">
        <title>Genomic and transcriptomic analysis of the endophytic fungus Pestalotiopsis fici reveals its lifestyle and high potential for synthesis of natural products.</title>
        <authorList>
            <person name="Wang X."/>
            <person name="Zhang X."/>
            <person name="Liu L."/>
            <person name="Xiang M."/>
            <person name="Wang W."/>
            <person name="Sun X."/>
            <person name="Che Y."/>
            <person name="Guo L."/>
            <person name="Liu G."/>
            <person name="Guo L."/>
            <person name="Wang C."/>
            <person name="Yin W.B."/>
            <person name="Stadler M."/>
            <person name="Zhang X."/>
            <person name="Liu X."/>
        </authorList>
    </citation>
    <scope>NUCLEOTIDE SEQUENCE [LARGE SCALE GENOMIC DNA]</scope>
    <source>
        <strain evidence="4">W106-1 / CGMCC3.15140</strain>
    </source>
</reference>
<keyword evidence="4" id="KW-1185">Reference proteome</keyword>
<organism evidence="3 4">
    <name type="scientific">Pestalotiopsis fici (strain W106-1 / CGMCC3.15140)</name>
    <dbReference type="NCBI Taxonomy" id="1229662"/>
    <lineage>
        <taxon>Eukaryota</taxon>
        <taxon>Fungi</taxon>
        <taxon>Dikarya</taxon>
        <taxon>Ascomycota</taxon>
        <taxon>Pezizomycotina</taxon>
        <taxon>Sordariomycetes</taxon>
        <taxon>Xylariomycetidae</taxon>
        <taxon>Amphisphaeriales</taxon>
        <taxon>Sporocadaceae</taxon>
        <taxon>Pestalotiopsis</taxon>
    </lineage>
</organism>
<evidence type="ECO:0000313" key="4">
    <source>
        <dbReference type="Proteomes" id="UP000030651"/>
    </source>
</evidence>
<proteinExistence type="predicted"/>
<dbReference type="PANTHER" id="PTHR46411">
    <property type="entry name" value="FAMILY ATPASE, PUTATIVE-RELATED"/>
    <property type="match status" value="1"/>
</dbReference>
<dbReference type="GO" id="GO:0005524">
    <property type="term" value="F:ATP binding"/>
    <property type="evidence" value="ECO:0007669"/>
    <property type="project" value="InterPro"/>
</dbReference>
<dbReference type="EMBL" id="KI912111">
    <property type="protein sequence ID" value="ETS83499.1"/>
    <property type="molecule type" value="Genomic_DNA"/>
</dbReference>
<protein>
    <recommendedName>
        <fullName evidence="2">AAA+ ATPase domain-containing protein</fullName>
    </recommendedName>
</protein>
<feature type="compositionally biased region" description="Basic and acidic residues" evidence="1">
    <location>
        <begin position="201"/>
        <end position="237"/>
    </location>
</feature>
<feature type="region of interest" description="Disordered" evidence="1">
    <location>
        <begin position="356"/>
        <end position="386"/>
    </location>
</feature>
<dbReference type="InterPro" id="IPR027417">
    <property type="entry name" value="P-loop_NTPase"/>
</dbReference>
<evidence type="ECO:0000256" key="1">
    <source>
        <dbReference type="SAM" id="MobiDB-lite"/>
    </source>
</evidence>